<feature type="active site" evidence="5 6">
    <location>
        <position position="448"/>
    </location>
</feature>
<dbReference type="InterPro" id="IPR036213">
    <property type="entry name" value="Calpain_III_sf"/>
</dbReference>
<dbReference type="PROSITE" id="PS50203">
    <property type="entry name" value="CALPAIN_CAT"/>
    <property type="match status" value="1"/>
</dbReference>
<evidence type="ECO:0000256" key="3">
    <source>
        <dbReference type="ARBA" id="ARBA00022801"/>
    </source>
</evidence>
<feature type="domain" description="Calpain catalytic" evidence="9">
    <location>
        <begin position="251"/>
        <end position="530"/>
    </location>
</feature>
<proteinExistence type="inferred from homology"/>
<dbReference type="Proteomes" id="UP001152747">
    <property type="component" value="Unassembled WGS sequence"/>
</dbReference>
<dbReference type="AlphaFoldDB" id="A0A9P1IGR5"/>
<dbReference type="SMART" id="SM00745">
    <property type="entry name" value="MIT"/>
    <property type="match status" value="1"/>
</dbReference>
<keyword evidence="4 6" id="KW-0788">Thiol protease</keyword>
<dbReference type="CDD" id="cd00044">
    <property type="entry name" value="CysPc"/>
    <property type="match status" value="1"/>
</dbReference>
<accession>A0A9P1IGR5</accession>
<keyword evidence="2 6" id="KW-0645">Protease</keyword>
<evidence type="ECO:0000256" key="8">
    <source>
        <dbReference type="SAM" id="MobiDB-lite"/>
    </source>
</evidence>
<reference evidence="10" key="1">
    <citation type="submission" date="2022-11" db="EMBL/GenBank/DDBJ databases">
        <authorList>
            <person name="Kikuchi T."/>
        </authorList>
    </citation>
    <scope>NUCLEOTIDE SEQUENCE</scope>
    <source>
        <strain evidence="10">PS1010</strain>
    </source>
</reference>
<keyword evidence="3 6" id="KW-0378">Hydrolase</keyword>
<dbReference type="InterPro" id="IPR051297">
    <property type="entry name" value="PalB/RIM13"/>
</dbReference>
<comment type="similarity">
    <text evidence="1">Belongs to the peptidase C2 family.</text>
</comment>
<dbReference type="InterPro" id="IPR007330">
    <property type="entry name" value="MIT_dom"/>
</dbReference>
<dbReference type="SUPFAM" id="SSF54001">
    <property type="entry name" value="Cysteine proteinases"/>
    <property type="match status" value="1"/>
</dbReference>
<evidence type="ECO:0000313" key="10">
    <source>
        <dbReference type="EMBL" id="CAI5444811.1"/>
    </source>
</evidence>
<dbReference type="Gene3D" id="1.20.58.80">
    <property type="entry name" value="Phosphotransferase system, lactose/cellobiose-type IIA subunit"/>
    <property type="match status" value="2"/>
</dbReference>
<dbReference type="Gene3D" id="2.60.120.380">
    <property type="match status" value="2"/>
</dbReference>
<comment type="caution">
    <text evidence="10">The sequence shown here is derived from an EMBL/GenBank/DDBJ whole genome shotgun (WGS) entry which is preliminary data.</text>
</comment>
<dbReference type="InterPro" id="IPR038765">
    <property type="entry name" value="Papain-like_cys_pep_sf"/>
</dbReference>
<name>A0A9P1IGR5_9PELO</name>
<dbReference type="OrthoDB" id="167576at2759"/>
<dbReference type="PANTHER" id="PTHR46143">
    <property type="entry name" value="CALPAIN-7"/>
    <property type="match status" value="1"/>
</dbReference>
<protein>
    <recommendedName>
        <fullName evidence="9">Calpain catalytic domain-containing protein</fullName>
    </recommendedName>
</protein>
<evidence type="ECO:0000256" key="4">
    <source>
        <dbReference type="ARBA" id="ARBA00022807"/>
    </source>
</evidence>
<evidence type="ECO:0000256" key="2">
    <source>
        <dbReference type="ARBA" id="ARBA00022670"/>
    </source>
</evidence>
<evidence type="ECO:0000256" key="6">
    <source>
        <dbReference type="PROSITE-ProRule" id="PRU00239"/>
    </source>
</evidence>
<dbReference type="InterPro" id="IPR022684">
    <property type="entry name" value="Calpain_cysteine_protease"/>
</dbReference>
<evidence type="ECO:0000256" key="5">
    <source>
        <dbReference type="PIRSR" id="PIRSR622684-1"/>
    </source>
</evidence>
<feature type="active site" evidence="5 6">
    <location>
        <position position="468"/>
    </location>
</feature>
<evidence type="ECO:0000256" key="1">
    <source>
        <dbReference type="ARBA" id="ARBA00007623"/>
    </source>
</evidence>
<keyword evidence="7" id="KW-0175">Coiled coil</keyword>
<dbReference type="InterPro" id="IPR001300">
    <property type="entry name" value="Peptidase_C2_calpain_cat"/>
</dbReference>
<organism evidence="10 11">
    <name type="scientific">Caenorhabditis angaria</name>
    <dbReference type="NCBI Taxonomy" id="860376"/>
    <lineage>
        <taxon>Eukaryota</taxon>
        <taxon>Metazoa</taxon>
        <taxon>Ecdysozoa</taxon>
        <taxon>Nematoda</taxon>
        <taxon>Chromadorea</taxon>
        <taxon>Rhabditida</taxon>
        <taxon>Rhabditina</taxon>
        <taxon>Rhabditomorpha</taxon>
        <taxon>Rhabditoidea</taxon>
        <taxon>Rhabditidae</taxon>
        <taxon>Peloderinae</taxon>
        <taxon>Caenorhabditis</taxon>
    </lineage>
</organism>
<feature type="coiled-coil region" evidence="7">
    <location>
        <begin position="56"/>
        <end position="83"/>
    </location>
</feature>
<dbReference type="SUPFAM" id="SSF49758">
    <property type="entry name" value="Calpain large subunit, middle domain (domain III)"/>
    <property type="match status" value="2"/>
</dbReference>
<sequence length="799" mass="91594">MDEKNTAKAFNLSQKAVYYEQAKRYEEAIFCYTESANLLLKLLQEKKCMLIYRKNVKEYIDRAEFLKANLEKFQKKYPTIEENILESVEFLMLKADLYKEDDRSEQACKIFENVVEHCLKSSKNSQISPESKRKLREHAEKALISAEELQNIRKVKEIELSLPDVPSSSNLGAFISTPSPGPSPSGSPTKGKFTKEELNVLSSTSNINNKLYVPFHRYDQINEFKGQVGKFTDPDGKIGLTQKQKSRLKGWKRVSELYESPVVISSIDCASIKQTLISDCSFISSLSIAALYENKFKKQLVTSIIYPQDSSGKPIYNPAGKYMIKFHINGTWRKVVIDDYFPVDENDRIMCSHTDRKGELWVSLLEKAYMKIMGGYDFPGSNSNIDLNALTGWIPERISIQTKATEFDGDKVFRKLFDRMHRGDCLVTLATGRLSQEDCERAGLVETHAYAVIDIRCVDNKRLLKLKNPWTHLRWKGNYSEKDKINWTKSLQQQLNYDPEQAALKDDGVFWIDFESACHFFDVFYVNWNPELFPFTSVYHATWNQCSGPVKDLYTVGDNPQYLLTVDCTGKKNGAAVWILLTRHITRIDDFAENKEYITVMIYEANGKKIYIPSDPKPISDGVRINSPHYLCQLVTKPNTITKYTLVVAQYEKTTTINYSLRFYSSMDVKFEPLKLPYTISKTHKGQWDGNVEPGKGASILKFTLHSKTDTTALFFELKAPKQFSVAIELKQVTSDRTIFFETKNTGPYRPGYTVLQLENVPAGQFFIKLATYQSGQKGPYLLRIDSTSKFDVENHKIV</sequence>
<keyword evidence="11" id="KW-1185">Reference proteome</keyword>
<feature type="region of interest" description="Disordered" evidence="8">
    <location>
        <begin position="171"/>
        <end position="192"/>
    </location>
</feature>
<dbReference type="PRINTS" id="PR00704">
    <property type="entry name" value="CALPAIN"/>
</dbReference>
<dbReference type="EMBL" id="CANHGI010000003">
    <property type="protein sequence ID" value="CAI5444811.1"/>
    <property type="molecule type" value="Genomic_DNA"/>
</dbReference>
<dbReference type="Pfam" id="PF04212">
    <property type="entry name" value="MIT"/>
    <property type="match status" value="1"/>
</dbReference>
<dbReference type="Gene3D" id="3.90.70.10">
    <property type="entry name" value="Cysteine proteinases"/>
    <property type="match status" value="1"/>
</dbReference>
<dbReference type="InterPro" id="IPR036181">
    <property type="entry name" value="MIT_dom_sf"/>
</dbReference>
<dbReference type="Pfam" id="PF00648">
    <property type="entry name" value="Peptidase_C2"/>
    <property type="match status" value="1"/>
</dbReference>
<dbReference type="SUPFAM" id="SSF116846">
    <property type="entry name" value="MIT domain"/>
    <property type="match status" value="1"/>
</dbReference>
<dbReference type="PANTHER" id="PTHR46143:SF1">
    <property type="entry name" value="CALPAIN-7"/>
    <property type="match status" value="1"/>
</dbReference>
<dbReference type="GO" id="GO:0004198">
    <property type="term" value="F:calcium-dependent cysteine-type endopeptidase activity"/>
    <property type="evidence" value="ECO:0007669"/>
    <property type="project" value="InterPro"/>
</dbReference>
<feature type="active site" evidence="5 6">
    <location>
        <position position="280"/>
    </location>
</feature>
<evidence type="ECO:0000313" key="11">
    <source>
        <dbReference type="Proteomes" id="UP001152747"/>
    </source>
</evidence>
<dbReference type="SMART" id="SM00230">
    <property type="entry name" value="CysPc"/>
    <property type="match status" value="1"/>
</dbReference>
<evidence type="ECO:0000256" key="7">
    <source>
        <dbReference type="SAM" id="Coils"/>
    </source>
</evidence>
<dbReference type="GO" id="GO:0006508">
    <property type="term" value="P:proteolysis"/>
    <property type="evidence" value="ECO:0007669"/>
    <property type="project" value="UniProtKB-KW"/>
</dbReference>
<evidence type="ECO:0000259" key="9">
    <source>
        <dbReference type="PROSITE" id="PS50203"/>
    </source>
</evidence>
<gene>
    <name evidence="10" type="ORF">CAMP_LOCUS7448</name>
</gene>